<dbReference type="KEGG" id="flt:Sv326_0682"/>
<accession>A0A7D6BA89</accession>
<organism evidence="1 2">
    <name type="scientific">Fermentimicrarchaeum limneticum</name>
    <dbReference type="NCBI Taxonomy" id="2795018"/>
    <lineage>
        <taxon>Archaea</taxon>
        <taxon>Candidatus Micrarchaeota</taxon>
        <taxon>Candidatus Fermentimicrarchaeales</taxon>
        <taxon>Candidatus Fermentimicrarchaeaceae</taxon>
        <taxon>Candidatus Fermentimicrarchaeum</taxon>
    </lineage>
</organism>
<name>A0A7D6BA89_FERL1</name>
<evidence type="ECO:0000313" key="1">
    <source>
        <dbReference type="EMBL" id="QLJ52857.1"/>
    </source>
</evidence>
<sequence length="123" mass="14482">MYYRLFPNKLKKKQAYLLLEYEELLKRKGELAGVLADDANLLETFAQKIRSIDENAFERRFYGRTAPSIIESFDVSRIGSYQKIKATAIEYENVIIKLFVVRQKLKLYGIDRRLENEKKALGR</sequence>
<dbReference type="EMBL" id="CP058998">
    <property type="protein sequence ID" value="QLJ52857.1"/>
    <property type="molecule type" value="Genomic_DNA"/>
</dbReference>
<dbReference type="AlphaFoldDB" id="A0A7D6BA89"/>
<evidence type="ECO:0000313" key="2">
    <source>
        <dbReference type="Proteomes" id="UP000510821"/>
    </source>
</evidence>
<dbReference type="Proteomes" id="UP000510821">
    <property type="component" value="Chromosome"/>
</dbReference>
<reference evidence="2" key="1">
    <citation type="submission" date="2020-07" db="EMBL/GenBank/DDBJ databases">
        <title>Metabolic diversity and evolutionary history of the archaeal phylum ###Micrarchaeota### uncovered from a freshwater lake metagenome.</title>
        <authorList>
            <person name="Kadnikov V.V."/>
            <person name="Savvichev A.S."/>
            <person name="Mardanov A.V."/>
            <person name="Beletsky A.V."/>
            <person name="Chupakov A.V."/>
            <person name="Kokryatskaya N.M."/>
            <person name="Pimenov N.V."/>
            <person name="Ravin N.V."/>
        </authorList>
    </citation>
    <scope>NUCLEOTIDE SEQUENCE [LARGE SCALE GENOMIC DNA]</scope>
</reference>
<proteinExistence type="predicted"/>
<gene>
    <name evidence="1" type="ORF">Sv326_0682</name>
</gene>
<protein>
    <submittedName>
        <fullName evidence="1">Uncharacterized protein</fullName>
    </submittedName>
</protein>